<keyword evidence="7 15" id="KW-0547">Nucleotide-binding</keyword>
<dbReference type="InterPro" id="IPR008271">
    <property type="entry name" value="Ser/Thr_kinase_AS"/>
</dbReference>
<sequence length="629" mass="69662">MSKPFYLLCALFSTIFTTCYADSSPICASSGCGNGVPIKYPFWKRSGTAVGEVCGYPDFGLECSKKGYPILQLETDTYYVTDINYVNHSITLVDIDVMNDTCPRAKNTVSIGNIPLSFSNLDMNITFYFNCSSQPSVVGAVPIKCLINGQGKKSYVFEVGTDIGGRTWTNSCDAEVMVAVKHDQIESGDLINGFGAAMNKGFVLDWNRAVDCAECELSDGYCAYNGTTRQTMCICKDSIIVAESCKKAAGKRWTRLKKVIIGATTVAVIAGLLSICYLTYKLPRWREKYSFLTKGNQDIETFLKNHGVLTIKRYKFSDVKKMTNSFKVKLGQGGFGVVYKGKLSDGSNVAVKMLNPSKGNGREFINEVASISRTSHVNVVTLFGFCFEGRKKVLIYEFISNGSLDKYIYRKEGVETTALLSWDRLYQIAKGIARGLEYLHRGCNTQILHFDIKPHNILLDENFCPKISDFGLAKLCPGKESLISMSDARGTIGYIAPEVWNRHFGKASHKSDVYSYGMMLLDIVGGKKNINVEGSQTSEIYFPDWIYKRLEQGTQLGPEDGVVAIEENELVKKMTIVGLWCIQTIPNDRPTMSKVVEMLEGSIDSIKMPPRPALSSPVRSIAESSTLLN</sequence>
<feature type="region of interest" description="Disordered" evidence="16">
    <location>
        <begin position="610"/>
        <end position="629"/>
    </location>
</feature>
<dbReference type="InterPro" id="IPR045874">
    <property type="entry name" value="LRK10/LRL21-25-like"/>
</dbReference>
<evidence type="ECO:0000256" key="13">
    <source>
        <dbReference type="ARBA" id="ARBA00047899"/>
    </source>
</evidence>
<dbReference type="PANTHER" id="PTHR27009">
    <property type="entry name" value="RUST RESISTANCE KINASE LR10-RELATED"/>
    <property type="match status" value="1"/>
</dbReference>
<dbReference type="SMART" id="SM00220">
    <property type="entry name" value="S_TKc"/>
    <property type="match status" value="1"/>
</dbReference>
<evidence type="ECO:0000256" key="3">
    <source>
        <dbReference type="ARBA" id="ARBA00022527"/>
    </source>
</evidence>
<dbReference type="OrthoDB" id="4062651at2759"/>
<dbReference type="EMBL" id="SDMP01000015">
    <property type="protein sequence ID" value="RYR07705.1"/>
    <property type="molecule type" value="Genomic_DNA"/>
</dbReference>
<protein>
    <recommendedName>
        <fullName evidence="2">non-specific serine/threonine protein kinase</fullName>
        <ecNumber evidence="2">2.7.11.1</ecNumber>
    </recommendedName>
</protein>
<dbReference type="FunFam" id="3.30.200.20:FF:000178">
    <property type="entry name" value="serine/threonine-protein kinase PBS1-like"/>
    <property type="match status" value="1"/>
</dbReference>
<evidence type="ECO:0000259" key="19">
    <source>
        <dbReference type="PROSITE" id="PS50011"/>
    </source>
</evidence>
<dbReference type="Gene3D" id="3.30.200.20">
    <property type="entry name" value="Phosphorylase Kinase, domain 1"/>
    <property type="match status" value="1"/>
</dbReference>
<proteinExistence type="predicted"/>
<dbReference type="InterPro" id="IPR000719">
    <property type="entry name" value="Prot_kinase_dom"/>
</dbReference>
<comment type="subcellular location">
    <subcellularLocation>
        <location evidence="1">Membrane</location>
        <topology evidence="1">Single-pass type I membrane protein</topology>
    </subcellularLocation>
</comment>
<dbReference type="EC" id="2.7.11.1" evidence="2"/>
<dbReference type="GO" id="GO:0004674">
    <property type="term" value="F:protein serine/threonine kinase activity"/>
    <property type="evidence" value="ECO:0007669"/>
    <property type="project" value="UniProtKB-KW"/>
</dbReference>
<evidence type="ECO:0000256" key="17">
    <source>
        <dbReference type="SAM" id="Phobius"/>
    </source>
</evidence>
<accession>A0A444Z0K6</accession>
<keyword evidence="4" id="KW-0808">Transferase</keyword>
<keyword evidence="21" id="KW-1185">Reference proteome</keyword>
<feature type="chain" id="PRO_5019025753" description="non-specific serine/threonine protein kinase" evidence="18">
    <location>
        <begin position="22"/>
        <end position="629"/>
    </location>
</feature>
<dbReference type="CDD" id="cd14066">
    <property type="entry name" value="STKc_IRAK"/>
    <property type="match status" value="1"/>
</dbReference>
<evidence type="ECO:0000256" key="8">
    <source>
        <dbReference type="ARBA" id="ARBA00022777"/>
    </source>
</evidence>
<dbReference type="InterPro" id="IPR025287">
    <property type="entry name" value="WAK_GUB"/>
</dbReference>
<keyword evidence="6 18" id="KW-0732">Signal</keyword>
<dbReference type="PROSITE" id="PS00107">
    <property type="entry name" value="PROTEIN_KINASE_ATP"/>
    <property type="match status" value="1"/>
</dbReference>
<dbReference type="FunFam" id="1.10.510.10:FF:000590">
    <property type="entry name" value="PR5-like receptor kinase"/>
    <property type="match status" value="1"/>
</dbReference>
<feature type="transmembrane region" description="Helical" evidence="17">
    <location>
        <begin position="259"/>
        <end position="280"/>
    </location>
</feature>
<evidence type="ECO:0000256" key="11">
    <source>
        <dbReference type="ARBA" id="ARBA00023136"/>
    </source>
</evidence>
<evidence type="ECO:0000256" key="5">
    <source>
        <dbReference type="ARBA" id="ARBA00022692"/>
    </source>
</evidence>
<evidence type="ECO:0000256" key="6">
    <source>
        <dbReference type="ARBA" id="ARBA00022729"/>
    </source>
</evidence>
<feature type="signal peptide" evidence="18">
    <location>
        <begin position="1"/>
        <end position="21"/>
    </location>
</feature>
<evidence type="ECO:0000256" key="1">
    <source>
        <dbReference type="ARBA" id="ARBA00004479"/>
    </source>
</evidence>
<dbReference type="Pfam" id="PF07714">
    <property type="entry name" value="PK_Tyr_Ser-Thr"/>
    <property type="match status" value="1"/>
</dbReference>
<evidence type="ECO:0000256" key="12">
    <source>
        <dbReference type="ARBA" id="ARBA00023180"/>
    </source>
</evidence>
<dbReference type="GO" id="GO:0030247">
    <property type="term" value="F:polysaccharide binding"/>
    <property type="evidence" value="ECO:0007669"/>
    <property type="project" value="InterPro"/>
</dbReference>
<gene>
    <name evidence="20" type="ORF">Ahy_B05g075120</name>
</gene>
<feature type="binding site" evidence="15">
    <location>
        <position position="352"/>
    </location>
    <ligand>
        <name>ATP</name>
        <dbReference type="ChEBI" id="CHEBI:30616"/>
    </ligand>
</feature>
<evidence type="ECO:0000256" key="16">
    <source>
        <dbReference type="SAM" id="MobiDB-lite"/>
    </source>
</evidence>
<dbReference type="SMR" id="A0A444Z0K6"/>
<evidence type="ECO:0000256" key="9">
    <source>
        <dbReference type="ARBA" id="ARBA00022840"/>
    </source>
</evidence>
<evidence type="ECO:0000256" key="2">
    <source>
        <dbReference type="ARBA" id="ARBA00012513"/>
    </source>
</evidence>
<name>A0A444Z0K6_ARAHY</name>
<dbReference type="STRING" id="3818.A0A444Z0K6"/>
<reference evidence="20 21" key="1">
    <citation type="submission" date="2019-01" db="EMBL/GenBank/DDBJ databases">
        <title>Sequencing of cultivated peanut Arachis hypogaea provides insights into genome evolution and oil improvement.</title>
        <authorList>
            <person name="Chen X."/>
        </authorList>
    </citation>
    <scope>NUCLEOTIDE SEQUENCE [LARGE SCALE GENOMIC DNA]</scope>
    <source>
        <strain evidence="21">cv. Fuhuasheng</strain>
        <tissue evidence="20">Leaves</tissue>
    </source>
</reference>
<keyword evidence="12" id="KW-0325">Glycoprotein</keyword>
<dbReference type="InterPro" id="IPR032872">
    <property type="entry name" value="WAK_assoc_C"/>
</dbReference>
<dbReference type="PROSITE" id="PS50011">
    <property type="entry name" value="PROTEIN_KINASE_DOM"/>
    <property type="match status" value="1"/>
</dbReference>
<comment type="catalytic activity">
    <reaction evidence="13">
        <text>L-threonyl-[protein] + ATP = O-phospho-L-threonyl-[protein] + ADP + H(+)</text>
        <dbReference type="Rhea" id="RHEA:46608"/>
        <dbReference type="Rhea" id="RHEA-COMP:11060"/>
        <dbReference type="Rhea" id="RHEA-COMP:11605"/>
        <dbReference type="ChEBI" id="CHEBI:15378"/>
        <dbReference type="ChEBI" id="CHEBI:30013"/>
        <dbReference type="ChEBI" id="CHEBI:30616"/>
        <dbReference type="ChEBI" id="CHEBI:61977"/>
        <dbReference type="ChEBI" id="CHEBI:456216"/>
        <dbReference type="EC" id="2.7.11.1"/>
    </reaction>
</comment>
<dbReference type="PROSITE" id="PS00108">
    <property type="entry name" value="PROTEIN_KINASE_ST"/>
    <property type="match status" value="1"/>
</dbReference>
<dbReference type="Pfam" id="PF13947">
    <property type="entry name" value="GUB_WAK_bind"/>
    <property type="match status" value="1"/>
</dbReference>
<dbReference type="Proteomes" id="UP000289738">
    <property type="component" value="Chromosome B05"/>
</dbReference>
<dbReference type="Gramene" id="arahy.Tifrunner.gnm2.ann2.Ah15g436200.1">
    <property type="protein sequence ID" value="arahy.Tifrunner.gnm2.ann2.Ah15g436200.1-CDS"/>
    <property type="gene ID" value="arahy.Tifrunner.gnm2.ann2.Ah15g436200"/>
</dbReference>
<dbReference type="InterPro" id="IPR017441">
    <property type="entry name" value="Protein_kinase_ATP_BS"/>
</dbReference>
<feature type="domain" description="Protein kinase" evidence="19">
    <location>
        <begin position="324"/>
        <end position="614"/>
    </location>
</feature>
<evidence type="ECO:0000256" key="15">
    <source>
        <dbReference type="PROSITE-ProRule" id="PRU10141"/>
    </source>
</evidence>
<keyword evidence="5 17" id="KW-0812">Transmembrane</keyword>
<dbReference type="SUPFAM" id="SSF56112">
    <property type="entry name" value="Protein kinase-like (PK-like)"/>
    <property type="match status" value="1"/>
</dbReference>
<evidence type="ECO:0000256" key="7">
    <source>
        <dbReference type="ARBA" id="ARBA00022741"/>
    </source>
</evidence>
<dbReference type="GO" id="GO:0005524">
    <property type="term" value="F:ATP binding"/>
    <property type="evidence" value="ECO:0007669"/>
    <property type="project" value="UniProtKB-UniRule"/>
</dbReference>
<keyword evidence="9 15" id="KW-0067">ATP-binding</keyword>
<dbReference type="GO" id="GO:0016020">
    <property type="term" value="C:membrane"/>
    <property type="evidence" value="ECO:0007669"/>
    <property type="project" value="UniProtKB-SubCell"/>
</dbReference>
<keyword evidence="10 17" id="KW-1133">Transmembrane helix</keyword>
<evidence type="ECO:0000256" key="18">
    <source>
        <dbReference type="SAM" id="SignalP"/>
    </source>
</evidence>
<dbReference type="Gene3D" id="1.10.510.10">
    <property type="entry name" value="Transferase(Phosphotransferase) domain 1"/>
    <property type="match status" value="1"/>
</dbReference>
<evidence type="ECO:0000256" key="10">
    <source>
        <dbReference type="ARBA" id="ARBA00022989"/>
    </source>
</evidence>
<evidence type="ECO:0000256" key="4">
    <source>
        <dbReference type="ARBA" id="ARBA00022679"/>
    </source>
</evidence>
<comment type="caution">
    <text evidence="20">The sequence shown here is derived from an EMBL/GenBank/DDBJ whole genome shotgun (WGS) entry which is preliminary data.</text>
</comment>
<dbReference type="InterPro" id="IPR001245">
    <property type="entry name" value="Ser-Thr/Tyr_kinase_cat_dom"/>
</dbReference>
<evidence type="ECO:0000313" key="21">
    <source>
        <dbReference type="Proteomes" id="UP000289738"/>
    </source>
</evidence>
<dbReference type="Pfam" id="PF14380">
    <property type="entry name" value="WAK_assoc"/>
    <property type="match status" value="1"/>
</dbReference>
<keyword evidence="8" id="KW-0418">Kinase</keyword>
<keyword evidence="11 17" id="KW-0472">Membrane</keyword>
<evidence type="ECO:0000313" key="20">
    <source>
        <dbReference type="EMBL" id="RYR07705.1"/>
    </source>
</evidence>
<organism evidence="20 21">
    <name type="scientific">Arachis hypogaea</name>
    <name type="common">Peanut</name>
    <dbReference type="NCBI Taxonomy" id="3818"/>
    <lineage>
        <taxon>Eukaryota</taxon>
        <taxon>Viridiplantae</taxon>
        <taxon>Streptophyta</taxon>
        <taxon>Embryophyta</taxon>
        <taxon>Tracheophyta</taxon>
        <taxon>Spermatophyta</taxon>
        <taxon>Magnoliopsida</taxon>
        <taxon>eudicotyledons</taxon>
        <taxon>Gunneridae</taxon>
        <taxon>Pentapetalae</taxon>
        <taxon>rosids</taxon>
        <taxon>fabids</taxon>
        <taxon>Fabales</taxon>
        <taxon>Fabaceae</taxon>
        <taxon>Papilionoideae</taxon>
        <taxon>50 kb inversion clade</taxon>
        <taxon>dalbergioids sensu lato</taxon>
        <taxon>Dalbergieae</taxon>
        <taxon>Pterocarpus clade</taxon>
        <taxon>Arachis</taxon>
    </lineage>
</organism>
<dbReference type="AlphaFoldDB" id="A0A444Z0K6"/>
<keyword evidence="3" id="KW-0723">Serine/threonine-protein kinase</keyword>
<dbReference type="InterPro" id="IPR011009">
    <property type="entry name" value="Kinase-like_dom_sf"/>
</dbReference>
<comment type="catalytic activity">
    <reaction evidence="14">
        <text>L-seryl-[protein] + ATP = O-phospho-L-seryl-[protein] + ADP + H(+)</text>
        <dbReference type="Rhea" id="RHEA:17989"/>
        <dbReference type="Rhea" id="RHEA-COMP:9863"/>
        <dbReference type="Rhea" id="RHEA-COMP:11604"/>
        <dbReference type="ChEBI" id="CHEBI:15378"/>
        <dbReference type="ChEBI" id="CHEBI:29999"/>
        <dbReference type="ChEBI" id="CHEBI:30616"/>
        <dbReference type="ChEBI" id="CHEBI:83421"/>
        <dbReference type="ChEBI" id="CHEBI:456216"/>
        <dbReference type="EC" id="2.7.11.1"/>
    </reaction>
</comment>
<evidence type="ECO:0000256" key="14">
    <source>
        <dbReference type="ARBA" id="ARBA00048679"/>
    </source>
</evidence>